<dbReference type="EMBL" id="KJ019088">
    <property type="protein sequence ID" value="AIX28296.1"/>
    <property type="molecule type" value="Genomic_DNA"/>
</dbReference>
<gene>
    <name evidence="2" type="ORF">Syn7803US1_160</name>
</gene>
<accession>A0A0E3FIY3</accession>
<evidence type="ECO:0000313" key="2">
    <source>
        <dbReference type="EMBL" id="AIX28296.1"/>
    </source>
</evidence>
<evidence type="ECO:0000256" key="1">
    <source>
        <dbReference type="SAM" id="MobiDB-lite"/>
    </source>
</evidence>
<proteinExistence type="predicted"/>
<feature type="compositionally biased region" description="Basic and acidic residues" evidence="1">
    <location>
        <begin position="498"/>
        <end position="510"/>
    </location>
</feature>
<feature type="compositionally biased region" description="Low complexity" evidence="1">
    <location>
        <begin position="357"/>
        <end position="371"/>
    </location>
</feature>
<evidence type="ECO:0000313" key="3">
    <source>
        <dbReference type="Proteomes" id="UP000185407"/>
    </source>
</evidence>
<feature type="region of interest" description="Disordered" evidence="1">
    <location>
        <begin position="322"/>
        <end position="396"/>
    </location>
</feature>
<sequence length="510" mass="55012">MNLNELPDMSAAYKQVQEKKNNDGNLANNAVPYDKVTKADIITGAKGKDEQGGKKKPKGHDCAKQVKYEGKEYTVIPEAHTLLEDGTVTHYDIEDAEYIYENVPVEDLEVLISEKHEHFANYDKNAEVLGEAMSSYDKNRKRAAQRAADRNAARAAGKTGVVPGVGYVTARKEKETYTDEKGTVRHKSGAKNEAFAFSEADFAELETLGEEIDSLTDEQLIDVMEDIILEMAQDDQDLIEICEHLEGVEMLSEEKTKQLELKLEPSRMDRLKGAAKKAGEKVGAAAKAAGSAAKKGIKAAGKSVSKNAGKAVGEFQAARIKAKRASMEKTPAKSKSSDDGTDGKLDSVLSSIRKSKGTSSSSSSSSDSGSSSSGGGESSSSSSSAPAKKPGLLRRAAGAIGRGLKKAVGKTARAVSGGSDKLAKRLGEDYDKIAHLYESGLFSLEEIETVIEEGYKELPKNKMFRKAGNLGRDVVSPSVTDDQRQKAYGRSKKIIKVMNKETQKQERGEK</sequence>
<name>A0A0E3FIY3_9CAUD</name>
<protein>
    <recommendedName>
        <fullName evidence="4">Gp185</fullName>
    </recommendedName>
</protein>
<feature type="compositionally biased region" description="Basic and acidic residues" evidence="1">
    <location>
        <begin position="325"/>
        <end position="345"/>
    </location>
</feature>
<reference evidence="2 3" key="1">
    <citation type="submission" date="2013-12" db="EMBL/GenBank/DDBJ databases">
        <title>Ecological redundancy of diverse viral populations within a natural community.</title>
        <authorList>
            <person name="Gregory A.C."/>
            <person name="LaButti K."/>
            <person name="Copeland A."/>
            <person name="Woyke T."/>
            <person name="Sullivan M.B."/>
        </authorList>
    </citation>
    <scope>NUCLEOTIDE SEQUENCE [LARGE SCALE GENOMIC DNA]</scope>
    <source>
        <strain evidence="2">Syn7803US1</strain>
    </source>
</reference>
<evidence type="ECO:0008006" key="4">
    <source>
        <dbReference type="Google" id="ProtNLM"/>
    </source>
</evidence>
<dbReference type="Proteomes" id="UP000185407">
    <property type="component" value="Segment"/>
</dbReference>
<feature type="region of interest" description="Disordered" evidence="1">
    <location>
        <begin position="472"/>
        <end position="510"/>
    </location>
</feature>
<organism evidence="2 3">
    <name type="scientific">Synechococcus phage ACG-2014a</name>
    <dbReference type="NCBI Taxonomy" id="1493507"/>
    <lineage>
        <taxon>Viruses</taxon>
        <taxon>Duplodnaviria</taxon>
        <taxon>Heunggongvirae</taxon>
        <taxon>Uroviricota</taxon>
        <taxon>Caudoviricetes</taxon>
        <taxon>Pantevenvirales</taxon>
        <taxon>Kyanoviridae</taxon>
        <taxon>Acionnavirus</taxon>
        <taxon>Acionnavirus monteraybay</taxon>
    </lineage>
</organism>